<name>G9QPQ1_9BACI</name>
<feature type="transmembrane region" description="Helical" evidence="7">
    <location>
        <begin position="180"/>
        <end position="200"/>
    </location>
</feature>
<dbReference type="AlphaFoldDB" id="G9QPQ1"/>
<evidence type="ECO:0000256" key="6">
    <source>
        <dbReference type="ARBA" id="ARBA00023136"/>
    </source>
</evidence>
<keyword evidence="10" id="KW-1185">Reference proteome</keyword>
<keyword evidence="6 7" id="KW-0472">Membrane</keyword>
<feature type="transmembrane region" description="Helical" evidence="7">
    <location>
        <begin position="343"/>
        <end position="361"/>
    </location>
</feature>
<accession>G9QPQ1</accession>
<dbReference type="PATRIC" id="fig|665952.3.peg.3159"/>
<organism evidence="9 10">
    <name type="scientific">Bacillus smithii 7_3_47FAA</name>
    <dbReference type="NCBI Taxonomy" id="665952"/>
    <lineage>
        <taxon>Bacteria</taxon>
        <taxon>Bacillati</taxon>
        <taxon>Bacillota</taxon>
        <taxon>Bacilli</taxon>
        <taxon>Bacillales</taxon>
        <taxon>Bacillaceae</taxon>
        <taxon>Bacillus</taxon>
    </lineage>
</organism>
<protein>
    <recommendedName>
        <fullName evidence="8">Peptidase S54 rhomboid domain-containing protein</fullName>
    </recommendedName>
</protein>
<dbReference type="InterPro" id="IPR050925">
    <property type="entry name" value="Rhomboid_protease_S54"/>
</dbReference>
<dbReference type="Pfam" id="PF01694">
    <property type="entry name" value="Rhomboid"/>
    <property type="match status" value="1"/>
</dbReference>
<dbReference type="EMBL" id="ACWF01000156">
    <property type="protein sequence ID" value="EHL73692.1"/>
    <property type="molecule type" value="Genomic_DNA"/>
</dbReference>
<dbReference type="PANTHER" id="PTHR43731:SF14">
    <property type="entry name" value="PRESENILIN-ASSOCIATED RHOMBOID-LIKE PROTEIN, MITOCHONDRIAL"/>
    <property type="match status" value="1"/>
</dbReference>
<evidence type="ECO:0000256" key="7">
    <source>
        <dbReference type="SAM" id="Phobius"/>
    </source>
</evidence>
<dbReference type="SUPFAM" id="SSF144091">
    <property type="entry name" value="Rhomboid-like"/>
    <property type="match status" value="1"/>
</dbReference>
<dbReference type="PANTHER" id="PTHR43731">
    <property type="entry name" value="RHOMBOID PROTEASE"/>
    <property type="match status" value="1"/>
</dbReference>
<dbReference type="RefSeq" id="WP_003355349.1">
    <property type="nucleotide sequence ID" value="NZ_JH414764.1"/>
</dbReference>
<keyword evidence="5 7" id="KW-1133">Transmembrane helix</keyword>
<evidence type="ECO:0000256" key="4">
    <source>
        <dbReference type="ARBA" id="ARBA00022801"/>
    </source>
</evidence>
<comment type="caution">
    <text evidence="9">The sequence shown here is derived from an EMBL/GenBank/DDBJ whole genome shotgun (WGS) entry which is preliminary data.</text>
</comment>
<reference evidence="9 10" key="1">
    <citation type="submission" date="2011-09" db="EMBL/GenBank/DDBJ databases">
        <title>The Genome Sequence of Bacillus smithii 7_3_47FAA.</title>
        <authorList>
            <consortium name="The Broad Institute Genome Sequencing Platform"/>
            <person name="Earl A."/>
            <person name="Ward D."/>
            <person name="Feldgarden M."/>
            <person name="Gevers D."/>
            <person name="Daigneault M."/>
            <person name="Strauss J."/>
            <person name="Allen-Vercoe E."/>
            <person name="Young S.K."/>
            <person name="Zeng Q."/>
            <person name="Gargeya S."/>
            <person name="Fitzgerald M."/>
            <person name="Haas B."/>
            <person name="Abouelleil A."/>
            <person name="Alvarado L."/>
            <person name="Arachchi H.M."/>
            <person name="Berlin A."/>
            <person name="Brown A."/>
            <person name="Chapman S.B."/>
            <person name="Chen Z."/>
            <person name="Dunbar C."/>
            <person name="Freedman E."/>
            <person name="Gearin G."/>
            <person name="Goldberg J."/>
            <person name="Griggs A."/>
            <person name="Gujja S."/>
            <person name="Heiman D."/>
            <person name="Howarth C."/>
            <person name="Larson L."/>
            <person name="Lui A."/>
            <person name="MacDonald P.J.P."/>
            <person name="Montmayeur A."/>
            <person name="Murphy C."/>
            <person name="Neiman D."/>
            <person name="Pearson M."/>
            <person name="Priest M."/>
            <person name="Roberts A."/>
            <person name="Saif S."/>
            <person name="Shea T."/>
            <person name="Shenoy N."/>
            <person name="Sisk P."/>
            <person name="Stolte C."/>
            <person name="Sykes S."/>
            <person name="Wortman J."/>
            <person name="Nusbaum C."/>
            <person name="Birren B."/>
        </authorList>
    </citation>
    <scope>NUCLEOTIDE SEQUENCE [LARGE SCALE GENOMIC DNA]</scope>
    <source>
        <strain evidence="9 10">7_3_47FAA</strain>
    </source>
</reference>
<comment type="subcellular location">
    <subcellularLocation>
        <location evidence="1">Membrane</location>
        <topology evidence="1">Multi-pass membrane protein</topology>
    </subcellularLocation>
</comment>
<evidence type="ECO:0000256" key="3">
    <source>
        <dbReference type="ARBA" id="ARBA00022692"/>
    </source>
</evidence>
<evidence type="ECO:0000256" key="2">
    <source>
        <dbReference type="ARBA" id="ARBA00009045"/>
    </source>
</evidence>
<dbReference type="HOGENOM" id="CLU_040141_0_0_9"/>
<evidence type="ECO:0000313" key="10">
    <source>
        <dbReference type="Proteomes" id="UP000011747"/>
    </source>
</evidence>
<comment type="similarity">
    <text evidence="2">Belongs to the peptidase S54 family.</text>
</comment>
<evidence type="ECO:0000313" key="9">
    <source>
        <dbReference type="EMBL" id="EHL73692.1"/>
    </source>
</evidence>
<feature type="transmembrane region" description="Helical" evidence="7">
    <location>
        <begin position="373"/>
        <end position="394"/>
    </location>
</feature>
<dbReference type="GO" id="GO:0016020">
    <property type="term" value="C:membrane"/>
    <property type="evidence" value="ECO:0007669"/>
    <property type="project" value="UniProtKB-SubCell"/>
</dbReference>
<keyword evidence="4" id="KW-0378">Hydrolase</keyword>
<feature type="transmembrane region" description="Helical" evidence="7">
    <location>
        <begin position="267"/>
        <end position="285"/>
    </location>
</feature>
<feature type="transmembrane region" description="Helical" evidence="7">
    <location>
        <begin position="291"/>
        <end position="310"/>
    </location>
</feature>
<feature type="domain" description="Peptidase S54 rhomboid" evidence="8">
    <location>
        <begin position="226"/>
        <end position="356"/>
    </location>
</feature>
<dbReference type="InterPro" id="IPR035952">
    <property type="entry name" value="Rhomboid-like_sf"/>
</dbReference>
<evidence type="ECO:0000256" key="1">
    <source>
        <dbReference type="ARBA" id="ARBA00004141"/>
    </source>
</evidence>
<sequence length="397" mass="45897">MSFREDYIFWRLAYFLLMEQDYRLMAISDDRRELWLENTAIKRAPVVRLLRHELDWSNWLQRDIQLTAANGEKIRKRFMRRRLNVVSMYVSKYPPVDDYEHLLKAPYTPLETSQTNVTPILFTQGHEEEAFDQLNTLFQNGARHWHFRDAYEESEVQSLEQLVLTGAVQKEEKDRNLLEYGNPFFTYLFIAVQVAVFLLLEINGGSTNTDTLIRFGAKFNPLILDGEWWRFFTPIFLHIGVLHLLMNTMALYYLGTMVEKIFGRWRFLWIYLFSGFLGSVASFVFTPNLSAGASGAIFGCFGALLFFGFVNRSLFFRTIGMNVIVVIIINLIFGFTVPGIDNSGHIGGLIGGFLAAGVSYVPSQRNWSLQATFFLLSFLLTVFLLWTGYHGGFFRIA</sequence>
<gene>
    <name evidence="9" type="ORF">HMPREF1015_00268</name>
</gene>
<evidence type="ECO:0000256" key="5">
    <source>
        <dbReference type="ARBA" id="ARBA00022989"/>
    </source>
</evidence>
<evidence type="ECO:0000259" key="8">
    <source>
        <dbReference type="Pfam" id="PF01694"/>
    </source>
</evidence>
<dbReference type="InterPro" id="IPR022764">
    <property type="entry name" value="Peptidase_S54_rhomboid_dom"/>
</dbReference>
<keyword evidence="3 7" id="KW-0812">Transmembrane</keyword>
<feature type="transmembrane region" description="Helical" evidence="7">
    <location>
        <begin position="235"/>
        <end position="255"/>
    </location>
</feature>
<feature type="transmembrane region" description="Helical" evidence="7">
    <location>
        <begin position="319"/>
        <end position="337"/>
    </location>
</feature>
<dbReference type="Gene3D" id="1.20.1540.10">
    <property type="entry name" value="Rhomboid-like"/>
    <property type="match status" value="1"/>
</dbReference>
<dbReference type="Proteomes" id="UP000011747">
    <property type="component" value="Unassembled WGS sequence"/>
</dbReference>
<proteinExistence type="inferred from homology"/>
<dbReference type="GO" id="GO:0004252">
    <property type="term" value="F:serine-type endopeptidase activity"/>
    <property type="evidence" value="ECO:0007669"/>
    <property type="project" value="InterPro"/>
</dbReference>